<evidence type="ECO:0000256" key="1">
    <source>
        <dbReference type="SAM" id="MobiDB-lite"/>
    </source>
</evidence>
<evidence type="ECO:0000313" key="3">
    <source>
        <dbReference type="Proteomes" id="UP000765509"/>
    </source>
</evidence>
<organism evidence="2 3">
    <name type="scientific">Austropuccinia psidii MF-1</name>
    <dbReference type="NCBI Taxonomy" id="1389203"/>
    <lineage>
        <taxon>Eukaryota</taxon>
        <taxon>Fungi</taxon>
        <taxon>Dikarya</taxon>
        <taxon>Basidiomycota</taxon>
        <taxon>Pucciniomycotina</taxon>
        <taxon>Pucciniomycetes</taxon>
        <taxon>Pucciniales</taxon>
        <taxon>Sphaerophragmiaceae</taxon>
        <taxon>Austropuccinia</taxon>
    </lineage>
</organism>
<dbReference type="Proteomes" id="UP000765509">
    <property type="component" value="Unassembled WGS sequence"/>
</dbReference>
<sequence length="199" mass="22768">MPFQHSPPAKNTKSQRHQALLTPTERAPIDCTPSVHQLSENLDRGPPIEGEAPSKNQDHSLACWVAIQEFLKGLEADQPHSNQPLVSQGETKFLEMMEQVTQFMGQITQAVAPRDTSKFPAFKMPSMKAPYSFDFTKAYKLRGLIKHCESIFYNDSANFFSDRKKFLYSISFLTGRARKWIEPYLSNISNEDPFYFLNN</sequence>
<keyword evidence="3" id="KW-1185">Reference proteome</keyword>
<protein>
    <recommendedName>
        <fullName evidence="4">DUF4939 domain-containing protein</fullName>
    </recommendedName>
</protein>
<proteinExistence type="predicted"/>
<reference evidence="2" key="1">
    <citation type="submission" date="2021-03" db="EMBL/GenBank/DDBJ databases">
        <title>Draft genome sequence of rust myrtle Austropuccinia psidii MF-1, a brazilian biotype.</title>
        <authorList>
            <person name="Quecine M.C."/>
            <person name="Pachon D.M.R."/>
            <person name="Bonatelli M.L."/>
            <person name="Correr F.H."/>
            <person name="Franceschini L.M."/>
            <person name="Leite T.F."/>
            <person name="Margarido G.R.A."/>
            <person name="Almeida C.A."/>
            <person name="Ferrarezi J.A."/>
            <person name="Labate C.A."/>
        </authorList>
    </citation>
    <scope>NUCLEOTIDE SEQUENCE</scope>
    <source>
        <strain evidence="2">MF-1</strain>
    </source>
</reference>
<gene>
    <name evidence="2" type="ORF">O181_092005</name>
</gene>
<dbReference type="AlphaFoldDB" id="A0A9Q3P8N7"/>
<comment type="caution">
    <text evidence="2">The sequence shown here is derived from an EMBL/GenBank/DDBJ whole genome shotgun (WGS) entry which is preliminary data.</text>
</comment>
<accession>A0A9Q3P8N7</accession>
<evidence type="ECO:0008006" key="4">
    <source>
        <dbReference type="Google" id="ProtNLM"/>
    </source>
</evidence>
<dbReference type="EMBL" id="AVOT02058394">
    <property type="protein sequence ID" value="MBW0552290.1"/>
    <property type="molecule type" value="Genomic_DNA"/>
</dbReference>
<name>A0A9Q3P8N7_9BASI</name>
<evidence type="ECO:0000313" key="2">
    <source>
        <dbReference type="EMBL" id="MBW0552290.1"/>
    </source>
</evidence>
<feature type="region of interest" description="Disordered" evidence="1">
    <location>
        <begin position="1"/>
        <end position="32"/>
    </location>
</feature>